<dbReference type="Pfam" id="PF12796">
    <property type="entry name" value="Ank_2"/>
    <property type="match status" value="1"/>
</dbReference>
<proteinExistence type="predicted"/>
<dbReference type="Gene3D" id="1.25.40.20">
    <property type="entry name" value="Ankyrin repeat-containing domain"/>
    <property type="match status" value="1"/>
</dbReference>
<keyword evidence="4" id="KW-1185">Reference proteome</keyword>
<dbReference type="InterPro" id="IPR036770">
    <property type="entry name" value="Ankyrin_rpt-contain_sf"/>
</dbReference>
<organism evidence="3 4">
    <name type="scientific">Pseudofulvibacter geojedonensis</name>
    <dbReference type="NCBI Taxonomy" id="1123758"/>
    <lineage>
        <taxon>Bacteria</taxon>
        <taxon>Pseudomonadati</taxon>
        <taxon>Bacteroidota</taxon>
        <taxon>Flavobacteriia</taxon>
        <taxon>Flavobacteriales</taxon>
        <taxon>Flavobacteriaceae</taxon>
        <taxon>Pseudofulvibacter</taxon>
    </lineage>
</organism>
<comment type="caution">
    <text evidence="3">The sequence shown here is derived from an EMBL/GenBank/DDBJ whole genome shotgun (WGS) entry which is preliminary data.</text>
</comment>
<dbReference type="InterPro" id="IPR002110">
    <property type="entry name" value="Ankyrin_rpt"/>
</dbReference>
<evidence type="ECO:0000256" key="2">
    <source>
        <dbReference type="SAM" id="SignalP"/>
    </source>
</evidence>
<gene>
    <name evidence="3" type="ORF">ACFQ1O_05420</name>
</gene>
<dbReference type="PANTHER" id="PTHR24183:SF1">
    <property type="entry name" value="FIBRONECTIN TYPE 3 AND ANKYRIN REPEAT DOMAINS PROTEIN 1"/>
    <property type="match status" value="1"/>
</dbReference>
<name>A0ABW3I1H7_9FLAO</name>
<dbReference type="PROSITE" id="PS50088">
    <property type="entry name" value="ANK_REPEAT"/>
    <property type="match status" value="1"/>
</dbReference>
<dbReference type="Proteomes" id="UP001596997">
    <property type="component" value="Unassembled WGS sequence"/>
</dbReference>
<sequence length="132" mass="14620">MKKSIVLLVLVFLGLFVQANNENPLEKMLKAYKIEKVTYGDVSALCISVYKNDISMVKKLIALGEDVNQVSGGKTPLMYAARFNNVEMIKILVANGARLVEKDKNGMTALDYAKLSRAENAAKLLKRLQGKK</sequence>
<evidence type="ECO:0000313" key="3">
    <source>
        <dbReference type="EMBL" id="MFD0963432.1"/>
    </source>
</evidence>
<protein>
    <submittedName>
        <fullName evidence="3">Ankyrin repeat domain-containing protein</fullName>
    </submittedName>
</protein>
<feature type="chain" id="PRO_5045339448" evidence="2">
    <location>
        <begin position="20"/>
        <end position="132"/>
    </location>
</feature>
<keyword evidence="2" id="KW-0732">Signal</keyword>
<dbReference type="PANTHER" id="PTHR24183">
    <property type="entry name" value="FIBRONECTIN TYPE 3 AND ANKYRIN REPEAT DOMAINS PROTEIN 1"/>
    <property type="match status" value="1"/>
</dbReference>
<dbReference type="SMART" id="SM00248">
    <property type="entry name" value="ANK"/>
    <property type="match status" value="2"/>
</dbReference>
<dbReference type="EMBL" id="JBHTJM010000006">
    <property type="protein sequence ID" value="MFD0963432.1"/>
    <property type="molecule type" value="Genomic_DNA"/>
</dbReference>
<keyword evidence="1" id="KW-0040">ANK repeat</keyword>
<evidence type="ECO:0000256" key="1">
    <source>
        <dbReference type="PROSITE-ProRule" id="PRU00023"/>
    </source>
</evidence>
<dbReference type="PROSITE" id="PS50297">
    <property type="entry name" value="ANK_REP_REGION"/>
    <property type="match status" value="1"/>
</dbReference>
<reference evidence="4" key="1">
    <citation type="journal article" date="2019" name="Int. J. Syst. Evol. Microbiol.">
        <title>The Global Catalogue of Microorganisms (GCM) 10K type strain sequencing project: providing services to taxonomists for standard genome sequencing and annotation.</title>
        <authorList>
            <consortium name="The Broad Institute Genomics Platform"/>
            <consortium name="The Broad Institute Genome Sequencing Center for Infectious Disease"/>
            <person name="Wu L."/>
            <person name="Ma J."/>
        </authorList>
    </citation>
    <scope>NUCLEOTIDE SEQUENCE [LARGE SCALE GENOMIC DNA]</scope>
    <source>
        <strain evidence="4">CCUG 62114</strain>
    </source>
</reference>
<feature type="signal peptide" evidence="2">
    <location>
        <begin position="1"/>
        <end position="19"/>
    </location>
</feature>
<dbReference type="RefSeq" id="WP_377714141.1">
    <property type="nucleotide sequence ID" value="NZ_JBHTJM010000006.1"/>
</dbReference>
<accession>A0ABW3I1H7</accession>
<evidence type="ECO:0000313" key="4">
    <source>
        <dbReference type="Proteomes" id="UP001596997"/>
    </source>
</evidence>
<feature type="repeat" description="ANK" evidence="1">
    <location>
        <begin position="72"/>
        <end position="104"/>
    </location>
</feature>
<dbReference type="SUPFAM" id="SSF48403">
    <property type="entry name" value="Ankyrin repeat"/>
    <property type="match status" value="1"/>
</dbReference>